<evidence type="ECO:0000313" key="1">
    <source>
        <dbReference type="EMBL" id="KAK9950144.1"/>
    </source>
</evidence>
<evidence type="ECO:0000313" key="2">
    <source>
        <dbReference type="Proteomes" id="UP001457282"/>
    </source>
</evidence>
<accession>A0AAW1YNJ9</accession>
<organism evidence="1 2">
    <name type="scientific">Rubus argutus</name>
    <name type="common">Southern blackberry</name>
    <dbReference type="NCBI Taxonomy" id="59490"/>
    <lineage>
        <taxon>Eukaryota</taxon>
        <taxon>Viridiplantae</taxon>
        <taxon>Streptophyta</taxon>
        <taxon>Embryophyta</taxon>
        <taxon>Tracheophyta</taxon>
        <taxon>Spermatophyta</taxon>
        <taxon>Magnoliopsida</taxon>
        <taxon>eudicotyledons</taxon>
        <taxon>Gunneridae</taxon>
        <taxon>Pentapetalae</taxon>
        <taxon>rosids</taxon>
        <taxon>fabids</taxon>
        <taxon>Rosales</taxon>
        <taxon>Rosaceae</taxon>
        <taxon>Rosoideae</taxon>
        <taxon>Rosoideae incertae sedis</taxon>
        <taxon>Rubus</taxon>
    </lineage>
</organism>
<dbReference type="EMBL" id="JBEDUW010000001">
    <property type="protein sequence ID" value="KAK9950144.1"/>
    <property type="molecule type" value="Genomic_DNA"/>
</dbReference>
<comment type="caution">
    <text evidence="1">The sequence shown here is derived from an EMBL/GenBank/DDBJ whole genome shotgun (WGS) entry which is preliminary data.</text>
</comment>
<proteinExistence type="predicted"/>
<gene>
    <name evidence="1" type="ORF">M0R45_005646</name>
</gene>
<protein>
    <submittedName>
        <fullName evidence="1">Uncharacterized protein</fullName>
    </submittedName>
</protein>
<dbReference type="AlphaFoldDB" id="A0AAW1YNJ9"/>
<keyword evidence="2" id="KW-1185">Reference proteome</keyword>
<dbReference type="Proteomes" id="UP001457282">
    <property type="component" value="Unassembled WGS sequence"/>
</dbReference>
<name>A0AAW1YNJ9_RUBAR</name>
<sequence length="101" mass="11487">MHAIHTEILVKGKCCDLQKLCLVPRYPENLHLRFSSLHARTPRMTAGILHPYDCSEVSFAADFKCLPGTLVAYSFEKPLSYRFRSFSARDATGRLFQLKAP</sequence>
<reference evidence="1 2" key="1">
    <citation type="journal article" date="2023" name="G3 (Bethesda)">
        <title>A chromosome-length genome assembly and annotation of blackberry (Rubus argutus, cv. 'Hillquist').</title>
        <authorList>
            <person name="Bruna T."/>
            <person name="Aryal R."/>
            <person name="Dudchenko O."/>
            <person name="Sargent D.J."/>
            <person name="Mead D."/>
            <person name="Buti M."/>
            <person name="Cavallini A."/>
            <person name="Hytonen T."/>
            <person name="Andres J."/>
            <person name="Pham M."/>
            <person name="Weisz D."/>
            <person name="Mascagni F."/>
            <person name="Usai G."/>
            <person name="Natali L."/>
            <person name="Bassil N."/>
            <person name="Fernandez G.E."/>
            <person name="Lomsadze A."/>
            <person name="Armour M."/>
            <person name="Olukolu B."/>
            <person name="Poorten T."/>
            <person name="Britton C."/>
            <person name="Davik J."/>
            <person name="Ashrafi H."/>
            <person name="Aiden E.L."/>
            <person name="Borodovsky M."/>
            <person name="Worthington M."/>
        </authorList>
    </citation>
    <scope>NUCLEOTIDE SEQUENCE [LARGE SCALE GENOMIC DNA]</scope>
    <source>
        <strain evidence="1">PI 553951</strain>
    </source>
</reference>